<organism evidence="1 2">
    <name type="scientific">Candidatus Harrisonbacteria bacterium RIFCSPHIGHO2_12_FULL_48_16</name>
    <dbReference type="NCBI Taxonomy" id="1798405"/>
    <lineage>
        <taxon>Bacteria</taxon>
        <taxon>Candidatus Harrisoniibacteriota</taxon>
    </lineage>
</organism>
<evidence type="ECO:0000313" key="2">
    <source>
        <dbReference type="Proteomes" id="UP000177174"/>
    </source>
</evidence>
<evidence type="ECO:0000313" key="1">
    <source>
        <dbReference type="EMBL" id="OGY65111.1"/>
    </source>
</evidence>
<name>A0A1G1ZKR9_9BACT</name>
<sequence>MRKGAVSPHYLAAIYHHFGHAGNVGAKNRLAQNSQSQIGLAQKLKEGNERLDDGRTANQNCYGLQRWHASLDISRKG</sequence>
<proteinExistence type="predicted"/>
<protein>
    <submittedName>
        <fullName evidence="1">Uncharacterized protein</fullName>
    </submittedName>
</protein>
<reference evidence="1 2" key="1">
    <citation type="journal article" date="2016" name="Nat. Commun.">
        <title>Thousands of microbial genomes shed light on interconnected biogeochemical processes in an aquifer system.</title>
        <authorList>
            <person name="Anantharaman K."/>
            <person name="Brown C.T."/>
            <person name="Hug L.A."/>
            <person name="Sharon I."/>
            <person name="Castelle C.J."/>
            <person name="Probst A.J."/>
            <person name="Thomas B.C."/>
            <person name="Singh A."/>
            <person name="Wilkins M.J."/>
            <person name="Karaoz U."/>
            <person name="Brodie E.L."/>
            <person name="Williams K.H."/>
            <person name="Hubbard S.S."/>
            <person name="Banfield J.F."/>
        </authorList>
    </citation>
    <scope>NUCLEOTIDE SEQUENCE [LARGE SCALE GENOMIC DNA]</scope>
</reference>
<dbReference type="EMBL" id="MHJH01000003">
    <property type="protein sequence ID" value="OGY65111.1"/>
    <property type="molecule type" value="Genomic_DNA"/>
</dbReference>
<dbReference type="AlphaFoldDB" id="A0A1G1ZKR9"/>
<accession>A0A1G1ZKR9</accession>
<gene>
    <name evidence="1" type="ORF">A3E64_01485</name>
</gene>
<comment type="caution">
    <text evidence="1">The sequence shown here is derived from an EMBL/GenBank/DDBJ whole genome shotgun (WGS) entry which is preliminary data.</text>
</comment>
<dbReference type="Proteomes" id="UP000177174">
    <property type="component" value="Unassembled WGS sequence"/>
</dbReference>